<reference evidence="1" key="1">
    <citation type="submission" date="2020-05" db="EMBL/GenBank/DDBJ databases">
        <title>WGS assembly of Panicum virgatum.</title>
        <authorList>
            <person name="Lovell J.T."/>
            <person name="Jenkins J."/>
            <person name="Shu S."/>
            <person name="Juenger T.E."/>
            <person name="Schmutz J."/>
        </authorList>
    </citation>
    <scope>NUCLEOTIDE SEQUENCE</scope>
    <source>
        <strain evidence="1">AP13</strain>
    </source>
</reference>
<dbReference type="EMBL" id="CM029039">
    <property type="protein sequence ID" value="KAG2644971.1"/>
    <property type="molecule type" value="Genomic_DNA"/>
</dbReference>
<dbReference type="Proteomes" id="UP000823388">
    <property type="component" value="Chromosome 2K"/>
</dbReference>
<name>A0A8T0W6I1_PANVG</name>
<gene>
    <name evidence="1" type="ORF">PVAP13_2KG390800</name>
</gene>
<accession>A0A8T0W6I1</accession>
<proteinExistence type="predicted"/>
<feature type="non-terminal residue" evidence="1">
    <location>
        <position position="1"/>
    </location>
</feature>
<organism evidence="1 2">
    <name type="scientific">Panicum virgatum</name>
    <name type="common">Blackwell switchgrass</name>
    <dbReference type="NCBI Taxonomy" id="38727"/>
    <lineage>
        <taxon>Eukaryota</taxon>
        <taxon>Viridiplantae</taxon>
        <taxon>Streptophyta</taxon>
        <taxon>Embryophyta</taxon>
        <taxon>Tracheophyta</taxon>
        <taxon>Spermatophyta</taxon>
        <taxon>Magnoliopsida</taxon>
        <taxon>Liliopsida</taxon>
        <taxon>Poales</taxon>
        <taxon>Poaceae</taxon>
        <taxon>PACMAD clade</taxon>
        <taxon>Panicoideae</taxon>
        <taxon>Panicodae</taxon>
        <taxon>Paniceae</taxon>
        <taxon>Panicinae</taxon>
        <taxon>Panicum</taxon>
        <taxon>Panicum sect. Hiantes</taxon>
    </lineage>
</organism>
<sequence>KIIYLATGLTLPRSISHMLGNWLSNFDNNERRVVLVGAAALCWAIWRCRNDIIFKKTKYSSFMQAVFRGIYWLRLWAQLQRKDMIKVLFRRESLALEAVALEI</sequence>
<feature type="non-terminal residue" evidence="1">
    <location>
        <position position="103"/>
    </location>
</feature>
<keyword evidence="2" id="KW-1185">Reference proteome</keyword>
<evidence type="ECO:0000313" key="2">
    <source>
        <dbReference type="Proteomes" id="UP000823388"/>
    </source>
</evidence>
<protein>
    <submittedName>
        <fullName evidence="1">Uncharacterized protein</fullName>
    </submittedName>
</protein>
<comment type="caution">
    <text evidence="1">The sequence shown here is derived from an EMBL/GenBank/DDBJ whole genome shotgun (WGS) entry which is preliminary data.</text>
</comment>
<evidence type="ECO:0000313" key="1">
    <source>
        <dbReference type="EMBL" id="KAG2644971.1"/>
    </source>
</evidence>
<dbReference type="AlphaFoldDB" id="A0A8T0W6I1"/>